<dbReference type="RefSeq" id="WP_237383629.1">
    <property type="nucleotide sequence ID" value="NZ_CP071793.1"/>
</dbReference>
<evidence type="ECO:0000256" key="1">
    <source>
        <dbReference type="ARBA" id="ARBA00007118"/>
    </source>
</evidence>
<dbReference type="Proteomes" id="UP000663929">
    <property type="component" value="Chromosome"/>
</dbReference>
<gene>
    <name evidence="10" type="ORF">J3U87_13815</name>
</gene>
<dbReference type="PANTHER" id="PTHR43821:SF1">
    <property type="entry name" value="NAD(P)H NITROREDUCTASE YDJA-RELATED"/>
    <property type="match status" value="1"/>
</dbReference>
<dbReference type="CDD" id="cd02135">
    <property type="entry name" value="YdjA-like"/>
    <property type="match status" value="1"/>
</dbReference>
<feature type="domain" description="Nitroreductase" evidence="9">
    <location>
        <begin position="21"/>
        <end position="180"/>
    </location>
</feature>
<dbReference type="EMBL" id="CP071793">
    <property type="protein sequence ID" value="QTD53527.1"/>
    <property type="molecule type" value="Genomic_DNA"/>
</dbReference>
<evidence type="ECO:0000256" key="3">
    <source>
        <dbReference type="ARBA" id="ARBA00022643"/>
    </source>
</evidence>
<comment type="cofactor">
    <cofactor evidence="8">
        <name>FMN</name>
        <dbReference type="ChEBI" id="CHEBI:58210"/>
    </cofactor>
    <text evidence="8">Binds 1 FMN per subunit.</text>
</comment>
<accession>A0A8A4TVZ1</accession>
<dbReference type="SUPFAM" id="SSF55469">
    <property type="entry name" value="FMN-dependent nitroreductase-like"/>
    <property type="match status" value="1"/>
</dbReference>
<dbReference type="PIRSF" id="PIRSF000232">
    <property type="entry name" value="YdjA"/>
    <property type="match status" value="1"/>
</dbReference>
<dbReference type="Pfam" id="PF00881">
    <property type="entry name" value="Nitroreductase"/>
    <property type="match status" value="1"/>
</dbReference>
<name>A0A8A4TVZ1_SULCO</name>
<keyword evidence="3 7" id="KW-0288">FMN</keyword>
<sequence>MPDDLHVPGDERARLILTHLRERRSLPANRMKPDPIPEDQLLAILEAANWAPTHKFTEPWRFRIYREDGRAALAKVLAETYTATAGDAFTPKKLEKIHARLAHVPLAIALIMEPSEKCGLPEYEEILAVGCAAQNLHLAAHALGIGLIWSSPRYLDHPKLRTFLQLEGRMKCFGFLYMGYPVDCWPKSKRGPVEEKIVFVES</sequence>
<evidence type="ECO:0000256" key="4">
    <source>
        <dbReference type="ARBA" id="ARBA00022857"/>
    </source>
</evidence>
<evidence type="ECO:0000256" key="5">
    <source>
        <dbReference type="ARBA" id="ARBA00023002"/>
    </source>
</evidence>
<dbReference type="KEGG" id="scor:J3U87_13815"/>
<keyword evidence="5 7" id="KW-0560">Oxidoreductase</keyword>
<dbReference type="GO" id="GO:0016491">
    <property type="term" value="F:oxidoreductase activity"/>
    <property type="evidence" value="ECO:0007669"/>
    <property type="project" value="UniProtKB-UniRule"/>
</dbReference>
<dbReference type="InterPro" id="IPR052530">
    <property type="entry name" value="NAD(P)H_nitroreductase"/>
</dbReference>
<evidence type="ECO:0000313" key="11">
    <source>
        <dbReference type="Proteomes" id="UP000663929"/>
    </source>
</evidence>
<protein>
    <recommendedName>
        <fullName evidence="7">Putative NAD(P)H nitroreductase</fullName>
        <ecNumber evidence="7">1.-.-.-</ecNumber>
    </recommendedName>
</protein>
<keyword evidence="2 7" id="KW-0285">Flavoprotein</keyword>
<keyword evidence="6 7" id="KW-0520">NAD</keyword>
<reference evidence="10" key="1">
    <citation type="submission" date="2021-03" db="EMBL/GenBank/DDBJ databases">
        <title>Acanthopleuribacteraceae sp. M133.</title>
        <authorList>
            <person name="Wang G."/>
        </authorList>
    </citation>
    <scope>NUCLEOTIDE SEQUENCE</scope>
    <source>
        <strain evidence="10">M133</strain>
    </source>
</reference>
<dbReference type="EC" id="1.-.-.-" evidence="7"/>
<evidence type="ECO:0000313" key="10">
    <source>
        <dbReference type="EMBL" id="QTD53527.1"/>
    </source>
</evidence>
<evidence type="ECO:0000256" key="7">
    <source>
        <dbReference type="PIRNR" id="PIRNR000232"/>
    </source>
</evidence>
<dbReference type="InterPro" id="IPR000415">
    <property type="entry name" value="Nitroreductase-like"/>
</dbReference>
<dbReference type="AlphaFoldDB" id="A0A8A4TVZ1"/>
<keyword evidence="4 7" id="KW-0521">NADP</keyword>
<dbReference type="InterPro" id="IPR026021">
    <property type="entry name" value="YdjA-like"/>
</dbReference>
<dbReference type="InterPro" id="IPR029479">
    <property type="entry name" value="Nitroreductase"/>
</dbReference>
<keyword evidence="11" id="KW-1185">Reference proteome</keyword>
<evidence type="ECO:0000256" key="6">
    <source>
        <dbReference type="ARBA" id="ARBA00023027"/>
    </source>
</evidence>
<evidence type="ECO:0000256" key="8">
    <source>
        <dbReference type="PIRSR" id="PIRSR000232-1"/>
    </source>
</evidence>
<proteinExistence type="inferred from homology"/>
<feature type="binding site" description="in other chain" evidence="8">
    <location>
        <begin position="149"/>
        <end position="151"/>
    </location>
    <ligand>
        <name>FMN</name>
        <dbReference type="ChEBI" id="CHEBI:58210"/>
        <note>ligand shared between dimeric partners</note>
    </ligand>
</feature>
<comment type="similarity">
    <text evidence="1 7">Belongs to the nitroreductase family.</text>
</comment>
<evidence type="ECO:0000256" key="2">
    <source>
        <dbReference type="ARBA" id="ARBA00022630"/>
    </source>
</evidence>
<organism evidence="10 11">
    <name type="scientific">Sulfidibacter corallicola</name>
    <dbReference type="NCBI Taxonomy" id="2818388"/>
    <lineage>
        <taxon>Bacteria</taxon>
        <taxon>Pseudomonadati</taxon>
        <taxon>Acidobacteriota</taxon>
        <taxon>Holophagae</taxon>
        <taxon>Acanthopleuribacterales</taxon>
        <taxon>Acanthopleuribacteraceae</taxon>
        <taxon>Sulfidibacter</taxon>
    </lineage>
</organism>
<dbReference type="PANTHER" id="PTHR43821">
    <property type="entry name" value="NAD(P)H NITROREDUCTASE YDJA-RELATED"/>
    <property type="match status" value="1"/>
</dbReference>
<feature type="binding site" description="in other chain" evidence="8">
    <location>
        <begin position="23"/>
        <end position="25"/>
    </location>
    <ligand>
        <name>FMN</name>
        <dbReference type="ChEBI" id="CHEBI:58210"/>
        <note>ligand shared between dimeric partners</note>
    </ligand>
</feature>
<evidence type="ECO:0000259" key="9">
    <source>
        <dbReference type="Pfam" id="PF00881"/>
    </source>
</evidence>
<feature type="binding site" evidence="8">
    <location>
        <position position="54"/>
    </location>
    <ligand>
        <name>FMN</name>
        <dbReference type="ChEBI" id="CHEBI:58210"/>
        <note>ligand shared between dimeric partners</note>
    </ligand>
</feature>
<dbReference type="Gene3D" id="3.40.109.10">
    <property type="entry name" value="NADH Oxidase"/>
    <property type="match status" value="1"/>
</dbReference>